<name>A0A1H2IE24_9ACTN</name>
<dbReference type="Proteomes" id="UP000182977">
    <property type="component" value="Chromosome I"/>
</dbReference>
<dbReference type="EMBL" id="LT629791">
    <property type="protein sequence ID" value="SDU42372.1"/>
    <property type="molecule type" value="Genomic_DNA"/>
</dbReference>
<evidence type="ECO:0000313" key="1">
    <source>
        <dbReference type="EMBL" id="SDU42372.1"/>
    </source>
</evidence>
<organism evidence="1 2">
    <name type="scientific">Jiangella alkaliphila</name>
    <dbReference type="NCBI Taxonomy" id="419479"/>
    <lineage>
        <taxon>Bacteria</taxon>
        <taxon>Bacillati</taxon>
        <taxon>Actinomycetota</taxon>
        <taxon>Actinomycetes</taxon>
        <taxon>Jiangellales</taxon>
        <taxon>Jiangellaceae</taxon>
        <taxon>Jiangella</taxon>
    </lineage>
</organism>
<sequence>MSTDEFDLGTVFHEVWAAAADPDPGVVAAALLARIPKRHYADALAQALRGYTRVQIGAQRRPGHGGPVSRKVSGIREQYAMGFPLSGGWETPDGWKRLRDCTRDDLLFAASRRRSMAAANVAVAERLEQLAALVPADGVVASIDPEVLDAAA</sequence>
<protein>
    <submittedName>
        <fullName evidence="1">Uncharacterized protein</fullName>
    </submittedName>
</protein>
<evidence type="ECO:0000313" key="2">
    <source>
        <dbReference type="Proteomes" id="UP000182977"/>
    </source>
</evidence>
<dbReference type="STRING" id="419479.SAMN04488563_1644"/>
<reference evidence="2" key="1">
    <citation type="submission" date="2016-10" db="EMBL/GenBank/DDBJ databases">
        <authorList>
            <person name="Varghese N."/>
            <person name="Submissions S."/>
        </authorList>
    </citation>
    <scope>NUCLEOTIDE SEQUENCE [LARGE SCALE GENOMIC DNA]</scope>
    <source>
        <strain evidence="2">DSM 45079</strain>
    </source>
</reference>
<proteinExistence type="predicted"/>
<dbReference type="AlphaFoldDB" id="A0A1H2IE24"/>
<keyword evidence="2" id="KW-1185">Reference proteome</keyword>
<accession>A0A1H2IE24</accession>
<dbReference type="RefSeq" id="WP_046771239.1">
    <property type="nucleotide sequence ID" value="NZ_LBMC01000040.1"/>
</dbReference>
<gene>
    <name evidence="1" type="ORF">SAMN04488563_1644</name>
</gene>